<accession>A0A7X0EER2</accession>
<evidence type="ECO:0000313" key="2">
    <source>
        <dbReference type="EMBL" id="MBB6251699.1"/>
    </source>
</evidence>
<evidence type="ECO:0000313" key="3">
    <source>
        <dbReference type="Proteomes" id="UP000539175"/>
    </source>
</evidence>
<keyword evidence="1" id="KW-0175">Coiled coil</keyword>
<keyword evidence="3" id="KW-1185">Reference proteome</keyword>
<comment type="caution">
    <text evidence="2">The sequence shown here is derived from an EMBL/GenBank/DDBJ whole genome shotgun (WGS) entry which is preliminary data.</text>
</comment>
<evidence type="ECO:0000256" key="1">
    <source>
        <dbReference type="SAM" id="Coils"/>
    </source>
</evidence>
<dbReference type="AlphaFoldDB" id="A0A7X0EER2"/>
<sequence>MTLQTTKLPYEFLARWGVDGRLQGCHVQWRYVVSDDESTVAESLGEAEGVTSTTSYPLSELLSALQMAAVKTAGDARADLEVAQARVVRLEQELQEQTERVSVLAEQLTNAQQQLPLGLAQLKEGDL</sequence>
<proteinExistence type="predicted"/>
<feature type="coiled-coil region" evidence="1">
    <location>
        <begin position="73"/>
        <end position="114"/>
    </location>
</feature>
<organism evidence="2 3">
    <name type="scientific">Nitrospirillum iridis</name>
    <dbReference type="NCBI Taxonomy" id="765888"/>
    <lineage>
        <taxon>Bacteria</taxon>
        <taxon>Pseudomonadati</taxon>
        <taxon>Pseudomonadota</taxon>
        <taxon>Alphaproteobacteria</taxon>
        <taxon>Rhodospirillales</taxon>
        <taxon>Azospirillaceae</taxon>
        <taxon>Nitrospirillum</taxon>
    </lineage>
</organism>
<gene>
    <name evidence="2" type="ORF">FHS74_002250</name>
</gene>
<dbReference type="Proteomes" id="UP000539175">
    <property type="component" value="Unassembled WGS sequence"/>
</dbReference>
<name>A0A7X0EER2_9PROT</name>
<dbReference type="EMBL" id="JACIIZ010000005">
    <property type="protein sequence ID" value="MBB6251699.1"/>
    <property type="molecule type" value="Genomic_DNA"/>
</dbReference>
<protein>
    <submittedName>
        <fullName evidence="2">Uncharacterized protein</fullName>
    </submittedName>
</protein>
<reference evidence="2 3" key="1">
    <citation type="submission" date="2020-08" db="EMBL/GenBank/DDBJ databases">
        <title>Genomic Encyclopedia of Type Strains, Phase IV (KMG-IV): sequencing the most valuable type-strain genomes for metagenomic binning, comparative biology and taxonomic classification.</title>
        <authorList>
            <person name="Goeker M."/>
        </authorList>
    </citation>
    <scope>NUCLEOTIDE SEQUENCE [LARGE SCALE GENOMIC DNA]</scope>
    <source>
        <strain evidence="2 3">DSM 22198</strain>
    </source>
</reference>
<dbReference type="RefSeq" id="WP_184800366.1">
    <property type="nucleotide sequence ID" value="NZ_JACIIZ010000005.1"/>
</dbReference>